<evidence type="ECO:0000259" key="5">
    <source>
        <dbReference type="Pfam" id="PF00296"/>
    </source>
</evidence>
<keyword evidence="3" id="KW-0560">Oxidoreductase</keyword>
<keyword evidence="1" id="KW-0285">Flavoprotein</keyword>
<evidence type="ECO:0000256" key="4">
    <source>
        <dbReference type="ARBA" id="ARBA00023033"/>
    </source>
</evidence>
<evidence type="ECO:0000313" key="6">
    <source>
        <dbReference type="EMBL" id="RZQ65089.1"/>
    </source>
</evidence>
<evidence type="ECO:0000313" key="7">
    <source>
        <dbReference type="Proteomes" id="UP000292003"/>
    </source>
</evidence>
<feature type="domain" description="Luciferase-like" evidence="5">
    <location>
        <begin position="15"/>
        <end position="190"/>
    </location>
</feature>
<dbReference type="PANTHER" id="PTHR42847:SF4">
    <property type="entry name" value="ALKANESULFONATE MONOOXYGENASE-RELATED"/>
    <property type="match status" value="1"/>
</dbReference>
<proteinExistence type="predicted"/>
<dbReference type="Proteomes" id="UP000292003">
    <property type="component" value="Unassembled WGS sequence"/>
</dbReference>
<dbReference type="GO" id="GO:0046306">
    <property type="term" value="P:alkanesulfonate catabolic process"/>
    <property type="evidence" value="ECO:0007669"/>
    <property type="project" value="TreeGrafter"/>
</dbReference>
<sequence length="292" mass="31858">MTLPRERPFRFGVVLLAPATRAEWIAACRRAEELGYDVVSAADHLGRPAPFPALVLAAEATERIRLGTCVINTAFYNPTLLARDIATTDQFTGGRLELGLGAGYVKAEFDAAGIEWQRAGKRVDHLEHTIEVLDRLFADERVQPRPARRPPLMLAGNGDRMLGLAARHADVVGFTGAPIPADGELPSLARSEAVAERVAYVTGLLGERISEVEFNILVQKVLPEGAEEVRDVWGGPVHASDAELLDVPTLLIGSPAEKAEILRRRRETFGFSYVTVLGDAMEEFAEVISELR</sequence>
<evidence type="ECO:0000256" key="3">
    <source>
        <dbReference type="ARBA" id="ARBA00023002"/>
    </source>
</evidence>
<dbReference type="NCBIfam" id="TIGR03621">
    <property type="entry name" value="F420_MSMEG_2516"/>
    <property type="match status" value="1"/>
</dbReference>
<dbReference type="InterPro" id="IPR036661">
    <property type="entry name" value="Luciferase-like_sf"/>
</dbReference>
<dbReference type="InterPro" id="IPR050172">
    <property type="entry name" value="SsuD_RutA_monooxygenase"/>
</dbReference>
<keyword evidence="7" id="KW-1185">Reference proteome</keyword>
<dbReference type="RefSeq" id="WP_130473877.1">
    <property type="nucleotide sequence ID" value="NZ_SFCC01000002.1"/>
</dbReference>
<dbReference type="Gene3D" id="3.20.20.30">
    <property type="entry name" value="Luciferase-like domain"/>
    <property type="match status" value="1"/>
</dbReference>
<dbReference type="PANTHER" id="PTHR42847">
    <property type="entry name" value="ALKANESULFONATE MONOOXYGENASE"/>
    <property type="match status" value="1"/>
</dbReference>
<dbReference type="GO" id="GO:0008726">
    <property type="term" value="F:alkanesulfonate monooxygenase activity"/>
    <property type="evidence" value="ECO:0007669"/>
    <property type="project" value="TreeGrafter"/>
</dbReference>
<evidence type="ECO:0000256" key="2">
    <source>
        <dbReference type="ARBA" id="ARBA00022643"/>
    </source>
</evidence>
<gene>
    <name evidence="6" type="ORF">EWH70_04110</name>
</gene>
<dbReference type="AlphaFoldDB" id="A0A4Q7JCM9"/>
<dbReference type="InterPro" id="IPR011251">
    <property type="entry name" value="Luciferase-like_dom"/>
</dbReference>
<protein>
    <submittedName>
        <fullName evidence="6">TIGR03621 family F420-dependent LLM class oxidoreductase</fullName>
    </submittedName>
</protein>
<dbReference type="OrthoDB" id="4288123at2"/>
<evidence type="ECO:0000256" key="1">
    <source>
        <dbReference type="ARBA" id="ARBA00022630"/>
    </source>
</evidence>
<reference evidence="6 7" key="1">
    <citation type="submission" date="2019-02" db="EMBL/GenBank/DDBJ databases">
        <title>Draft genome sequence of Amycolatopsis sp. 8-3EHSu isolated from roots of Suaeda maritima.</title>
        <authorList>
            <person name="Duangmal K."/>
            <person name="Chantavorakit T."/>
        </authorList>
    </citation>
    <scope>NUCLEOTIDE SEQUENCE [LARGE SCALE GENOMIC DNA]</scope>
    <source>
        <strain evidence="6 7">8-3EHSu</strain>
    </source>
</reference>
<organism evidence="6 7">
    <name type="scientific">Amycolatopsis suaedae</name>
    <dbReference type="NCBI Taxonomy" id="2510978"/>
    <lineage>
        <taxon>Bacteria</taxon>
        <taxon>Bacillati</taxon>
        <taxon>Actinomycetota</taxon>
        <taxon>Actinomycetes</taxon>
        <taxon>Pseudonocardiales</taxon>
        <taxon>Pseudonocardiaceae</taxon>
        <taxon>Amycolatopsis</taxon>
    </lineage>
</organism>
<dbReference type="SUPFAM" id="SSF51679">
    <property type="entry name" value="Bacterial luciferase-like"/>
    <property type="match status" value="1"/>
</dbReference>
<keyword evidence="4" id="KW-0503">Monooxygenase</keyword>
<name>A0A4Q7JCM9_9PSEU</name>
<dbReference type="InterPro" id="IPR019923">
    <property type="entry name" value="Lucif-like_OxRdtase_MSMEG_2516"/>
</dbReference>
<accession>A0A4Q7JCM9</accession>
<keyword evidence="2" id="KW-0288">FMN</keyword>
<dbReference type="Pfam" id="PF00296">
    <property type="entry name" value="Bac_luciferase"/>
    <property type="match status" value="1"/>
</dbReference>
<comment type="caution">
    <text evidence="6">The sequence shown here is derived from an EMBL/GenBank/DDBJ whole genome shotgun (WGS) entry which is preliminary data.</text>
</comment>
<dbReference type="EMBL" id="SFCC01000002">
    <property type="protein sequence ID" value="RZQ65089.1"/>
    <property type="molecule type" value="Genomic_DNA"/>
</dbReference>